<protein>
    <submittedName>
        <fullName evidence="1">Uncharacterized protein</fullName>
    </submittedName>
</protein>
<sequence>MPTRIGLVDGVAITVSVGVNPALAERAFIIRTGKTAQKGAVCAITVPEVRSAGQRILPLAVKTG</sequence>
<organism evidence="1 2">
    <name type="scientific">Salmonella enterica subsp. arizonae</name>
    <dbReference type="NCBI Taxonomy" id="59203"/>
    <lineage>
        <taxon>Bacteria</taxon>
        <taxon>Pseudomonadati</taxon>
        <taxon>Pseudomonadota</taxon>
        <taxon>Gammaproteobacteria</taxon>
        <taxon>Enterobacterales</taxon>
        <taxon>Enterobacteriaceae</taxon>
        <taxon>Salmonella</taxon>
    </lineage>
</organism>
<dbReference type="EMBL" id="UGXD01000002">
    <property type="protein sequence ID" value="SUG31516.1"/>
    <property type="molecule type" value="Genomic_DNA"/>
</dbReference>
<accession>A0A379SR65</accession>
<evidence type="ECO:0000313" key="1">
    <source>
        <dbReference type="EMBL" id="SUG31516.1"/>
    </source>
</evidence>
<reference evidence="1 2" key="1">
    <citation type="submission" date="2018-06" db="EMBL/GenBank/DDBJ databases">
        <authorList>
            <consortium name="Pathogen Informatics"/>
            <person name="Doyle S."/>
        </authorList>
    </citation>
    <scope>NUCLEOTIDE SEQUENCE [LARGE SCALE GENOMIC DNA]</scope>
    <source>
        <strain evidence="1 2">NCTC7304</strain>
    </source>
</reference>
<gene>
    <name evidence="1" type="ORF">NCTC7304_00901</name>
</gene>
<dbReference type="AlphaFoldDB" id="A0A379SR65"/>
<dbReference type="Proteomes" id="UP000254762">
    <property type="component" value="Unassembled WGS sequence"/>
</dbReference>
<name>A0A379SR65_SALER</name>
<proteinExistence type="predicted"/>
<evidence type="ECO:0000313" key="2">
    <source>
        <dbReference type="Proteomes" id="UP000254762"/>
    </source>
</evidence>